<gene>
    <name evidence="1" type="ORF">FBU59_004629</name>
</gene>
<sequence length="92" mass="10811">MFNFSGFIDASAFLRRREIERRQQVEFEAREADRKHREKARERKLKAMPRDSQLPSRLRRNTINVPAIMRTSSSDSSASEEPCSPTTIRWAD</sequence>
<keyword evidence="2" id="KW-1185">Reference proteome</keyword>
<organism evidence="1 2">
    <name type="scientific">Linderina macrospora</name>
    <dbReference type="NCBI Taxonomy" id="4868"/>
    <lineage>
        <taxon>Eukaryota</taxon>
        <taxon>Fungi</taxon>
        <taxon>Fungi incertae sedis</taxon>
        <taxon>Zoopagomycota</taxon>
        <taxon>Kickxellomycotina</taxon>
        <taxon>Kickxellomycetes</taxon>
        <taxon>Kickxellales</taxon>
        <taxon>Kickxellaceae</taxon>
        <taxon>Linderina</taxon>
    </lineage>
</organism>
<evidence type="ECO:0000313" key="1">
    <source>
        <dbReference type="EMBL" id="KAJ1937855.1"/>
    </source>
</evidence>
<dbReference type="Proteomes" id="UP001150603">
    <property type="component" value="Unassembled WGS sequence"/>
</dbReference>
<name>A0ACC1J599_9FUNG</name>
<proteinExistence type="predicted"/>
<reference evidence="1" key="1">
    <citation type="submission" date="2022-07" db="EMBL/GenBank/DDBJ databases">
        <title>Phylogenomic reconstructions and comparative analyses of Kickxellomycotina fungi.</title>
        <authorList>
            <person name="Reynolds N.K."/>
            <person name="Stajich J.E."/>
            <person name="Barry K."/>
            <person name="Grigoriev I.V."/>
            <person name="Crous P."/>
            <person name="Smith M.E."/>
        </authorList>
    </citation>
    <scope>NUCLEOTIDE SEQUENCE</scope>
    <source>
        <strain evidence="1">NRRL 5244</strain>
    </source>
</reference>
<evidence type="ECO:0000313" key="2">
    <source>
        <dbReference type="Proteomes" id="UP001150603"/>
    </source>
</evidence>
<comment type="caution">
    <text evidence="1">The sequence shown here is derived from an EMBL/GenBank/DDBJ whole genome shotgun (WGS) entry which is preliminary data.</text>
</comment>
<accession>A0ACC1J599</accession>
<protein>
    <submittedName>
        <fullName evidence="1">Uncharacterized protein</fullName>
    </submittedName>
</protein>
<dbReference type="EMBL" id="JANBPW010003372">
    <property type="protein sequence ID" value="KAJ1937855.1"/>
    <property type="molecule type" value="Genomic_DNA"/>
</dbReference>